<evidence type="ECO:0000313" key="4">
    <source>
        <dbReference type="EMBL" id="OSD02453.1"/>
    </source>
</evidence>
<dbReference type="InterPro" id="IPR003591">
    <property type="entry name" value="Leu-rich_rpt_typical-subtyp"/>
</dbReference>
<dbReference type="Proteomes" id="UP000193067">
    <property type="component" value="Unassembled WGS sequence"/>
</dbReference>
<feature type="compositionally biased region" description="Low complexity" evidence="3">
    <location>
        <begin position="116"/>
        <end position="131"/>
    </location>
</feature>
<dbReference type="SMART" id="SM00365">
    <property type="entry name" value="LRR_SD22"/>
    <property type="match status" value="4"/>
</dbReference>
<feature type="region of interest" description="Disordered" evidence="3">
    <location>
        <begin position="636"/>
        <end position="884"/>
    </location>
</feature>
<dbReference type="GO" id="GO:0035591">
    <property type="term" value="F:signaling adaptor activity"/>
    <property type="evidence" value="ECO:0007669"/>
    <property type="project" value="TreeGrafter"/>
</dbReference>
<dbReference type="SUPFAM" id="SSF52058">
    <property type="entry name" value="L domain-like"/>
    <property type="match status" value="1"/>
</dbReference>
<feature type="compositionally biased region" description="Low complexity" evidence="3">
    <location>
        <begin position="1461"/>
        <end position="1478"/>
    </location>
</feature>
<feature type="region of interest" description="Disordered" evidence="3">
    <location>
        <begin position="1460"/>
        <end position="1492"/>
    </location>
</feature>
<feature type="compositionally biased region" description="Polar residues" evidence="3">
    <location>
        <begin position="441"/>
        <end position="463"/>
    </location>
</feature>
<reference evidence="4 5" key="1">
    <citation type="journal article" date="2015" name="Biotechnol. Biofuels">
        <title>Enhanced degradation of softwood versus hardwood by the white-rot fungus Pycnoporus coccineus.</title>
        <authorList>
            <person name="Couturier M."/>
            <person name="Navarro D."/>
            <person name="Chevret D."/>
            <person name="Henrissat B."/>
            <person name="Piumi F."/>
            <person name="Ruiz-Duenas F.J."/>
            <person name="Martinez A.T."/>
            <person name="Grigoriev I.V."/>
            <person name="Riley R."/>
            <person name="Lipzen A."/>
            <person name="Berrin J.G."/>
            <person name="Master E.R."/>
            <person name="Rosso M.N."/>
        </authorList>
    </citation>
    <scope>NUCLEOTIDE SEQUENCE [LARGE SCALE GENOMIC DNA]</scope>
    <source>
        <strain evidence="4 5">BRFM310</strain>
    </source>
</reference>
<keyword evidence="2" id="KW-0677">Repeat</keyword>
<feature type="compositionally biased region" description="Basic and acidic residues" evidence="3">
    <location>
        <begin position="654"/>
        <end position="665"/>
    </location>
</feature>
<sequence length="1492" mass="161811">MASGQPKPAWLTDELADVDEWVDWQDDEPSVESIRSGSDLSLTQPLGSVLVRNNDLCSSSDASKSNDSAGTFIVREEMPQAPLLPKTPGRGNKPAVKDFFSPLALERMFEPPSPPQSSTSLPLPAAKATAAPPVPSRLSQVHLPPSEDSQTPDVENEPCSPPQSDQDNDKDNNLLQVEAANSHFTFSVPRPSPFNPGGPVPNAQSTPGPSIAARQFNPPSTDPRLRLFQFQYDTFTRDHLSAMVDSIAVNTPSGEGAAAAQGSQQSTPSGLSPVVETSFSRLRSAKRIKLSPASDFSGEKGDGAAVIMRPLSRRDYVGESRNLMEQIRKARDFSTVSTVATMRSPGAEREGSPEEPVRQQEAPPFSSGKHSTYSSLGYRQQGANLLAQIRNDMKGSKRLFSGDTDVSNTRTEDASEASVASADATVPSLRSRGGDIVIQSRPRQLSQSQAQMRRTSAAMNRVSSVARGKQREQTLASPHRSVARASTRNAGSDAAKDLSEDFTRMSLESSNVLAQFPAPPVRLVSASTSTTAPSPVKPSPGLLAPPSGAAPAYPSSSLRAGRNADLTRFVSSSTASGTTVTAGSTESFVKHPGPKQIMQITPNDVPALPDRVGKMVFDRVMMRWVKATALATAGISEVEEQGAGEQEGSNDSEDPFRDIESLREDDSGDSYAESDMEMEKSRIEALGESDVEDVEEAELTSFSTDGPSQDYVPEMPQEDMEGMDEMSGYTDDTVPDDVDNNTDGMVPTTTLDLQLERHDRNEPTANTVEPAFDDTPPQLLAPATARPSHPPAALATPNPPSRSTSGLVPTPAPRSAMKSASITPVSALKDPSRNRLYTPANRSGHRRSVSFSDGKHDGPIRGIGRNVPTPEGSRTGEDDEDSPLVLESRAEEGSAVLVPSARSRRIANMLDNLGDDEFTDESPSKASTSSRPPPADLQPMQPRRPSTGLGATDASAATSARRVSSRLLTTPRGASANATFLTECSFGVAHDRLVQVITDVQPFEPYWEDLSSIDLSHRNLDSAARLKEFLPKLDSLSLNSNQLEWLSGIPSSVRTLSVACNLLTGVTSFSHLLNLENLDISRNQIDSLRQLECLRHLRELRADGNRINSLDGLQKMDGLIKLSLQGNELREVDLHGYKTRLEMLNLSHNRISNVAGLESVPSLVALNLDDNALAELEPEVTMSRLRILRVSGNRLQTLNAAFYPNLRTLYADNNSLGTIARAHRLAKLENLSLRNQNGRGGLTLSIRDVRDVKRLYLSGNPLKPGFLSEPCYNLVYLELAACRLIQLPTDFARMVPNVRVLNLNYNFLEDPSALRGLTRLRKLTIIGSRIKGAKQLVGVLRGMSDMEMIDFRRVLMNPCTLGWYLPLLVKDLPGALQPSDAVESNHGVDRPRERTRQELVWRELDAKFRRDLPDDAYVGRLAYRGLVMRACPNIRMLDGVEVERKERDKAERLLRSIFGASAASSPSSSPDTDSVGTGSARGTQAAAAVERS</sequence>
<feature type="compositionally biased region" description="Low complexity" evidence="3">
    <location>
        <begin position="946"/>
        <end position="968"/>
    </location>
</feature>
<dbReference type="Gene3D" id="3.80.10.10">
    <property type="entry name" value="Ribonuclease Inhibitor"/>
    <property type="match status" value="2"/>
</dbReference>
<name>A0A1Y2IP53_TRAC3</name>
<keyword evidence="1" id="KW-0433">Leucine-rich repeat</keyword>
<feature type="compositionally biased region" description="Low complexity" evidence="3">
    <location>
        <begin position="573"/>
        <end position="585"/>
    </location>
</feature>
<dbReference type="GO" id="GO:1902412">
    <property type="term" value="P:regulation of mitotic cytokinesis"/>
    <property type="evidence" value="ECO:0007669"/>
    <property type="project" value="TreeGrafter"/>
</dbReference>
<organism evidence="4 5">
    <name type="scientific">Trametes coccinea (strain BRFM310)</name>
    <name type="common">Pycnoporus coccineus</name>
    <dbReference type="NCBI Taxonomy" id="1353009"/>
    <lineage>
        <taxon>Eukaryota</taxon>
        <taxon>Fungi</taxon>
        <taxon>Dikarya</taxon>
        <taxon>Basidiomycota</taxon>
        <taxon>Agaricomycotina</taxon>
        <taxon>Agaricomycetes</taxon>
        <taxon>Polyporales</taxon>
        <taxon>Polyporaceae</taxon>
        <taxon>Trametes</taxon>
    </lineage>
</organism>
<feature type="region of interest" description="Disordered" evidence="3">
    <location>
        <begin position="525"/>
        <end position="559"/>
    </location>
</feature>
<evidence type="ECO:0000256" key="3">
    <source>
        <dbReference type="SAM" id="MobiDB-lite"/>
    </source>
</evidence>
<protein>
    <recommendedName>
        <fullName evidence="6">L domain-like protein</fullName>
    </recommendedName>
</protein>
<evidence type="ECO:0000256" key="2">
    <source>
        <dbReference type="ARBA" id="ARBA00022737"/>
    </source>
</evidence>
<feature type="compositionally biased region" description="Low complexity" evidence="3">
    <location>
        <begin position="525"/>
        <end position="558"/>
    </location>
</feature>
<feature type="compositionally biased region" description="Low complexity" evidence="3">
    <location>
        <begin position="58"/>
        <end position="69"/>
    </location>
</feature>
<dbReference type="InterPro" id="IPR052574">
    <property type="entry name" value="CDIRP"/>
</dbReference>
<feature type="compositionally biased region" description="Acidic residues" evidence="3">
    <location>
        <begin position="666"/>
        <end position="676"/>
    </location>
</feature>
<dbReference type="PANTHER" id="PTHR47566:SF1">
    <property type="entry name" value="PROTEIN NUD1"/>
    <property type="match status" value="1"/>
</dbReference>
<dbReference type="Pfam" id="PF13855">
    <property type="entry name" value="LRR_8"/>
    <property type="match status" value="1"/>
</dbReference>
<feature type="region of interest" description="Disordered" evidence="3">
    <location>
        <begin position="913"/>
        <end position="968"/>
    </location>
</feature>
<feature type="region of interest" description="Disordered" evidence="3">
    <location>
        <begin position="573"/>
        <end position="595"/>
    </location>
</feature>
<evidence type="ECO:0008006" key="6">
    <source>
        <dbReference type="Google" id="ProtNLM"/>
    </source>
</evidence>
<feature type="compositionally biased region" description="Low complexity" evidence="3">
    <location>
        <begin position="253"/>
        <end position="266"/>
    </location>
</feature>
<dbReference type="GO" id="GO:0031028">
    <property type="term" value="P:septation initiation signaling"/>
    <property type="evidence" value="ECO:0007669"/>
    <property type="project" value="TreeGrafter"/>
</dbReference>
<feature type="compositionally biased region" description="Acidic residues" evidence="3">
    <location>
        <begin position="687"/>
        <end position="698"/>
    </location>
</feature>
<accession>A0A1Y2IP53</accession>
<evidence type="ECO:0000313" key="5">
    <source>
        <dbReference type="Proteomes" id="UP000193067"/>
    </source>
</evidence>
<feature type="compositionally biased region" description="Pro residues" evidence="3">
    <location>
        <begin position="190"/>
        <end position="199"/>
    </location>
</feature>
<dbReference type="PROSITE" id="PS51450">
    <property type="entry name" value="LRR"/>
    <property type="match status" value="3"/>
</dbReference>
<feature type="region of interest" description="Disordered" evidence="3">
    <location>
        <begin position="56"/>
        <end position="223"/>
    </location>
</feature>
<dbReference type="SUPFAM" id="SSF52047">
    <property type="entry name" value="RNI-like"/>
    <property type="match status" value="1"/>
</dbReference>
<feature type="compositionally biased region" description="Low complexity" evidence="3">
    <location>
        <begin position="416"/>
        <end position="426"/>
    </location>
</feature>
<feature type="compositionally biased region" description="Acidic residues" evidence="3">
    <location>
        <begin position="637"/>
        <end position="653"/>
    </location>
</feature>
<gene>
    <name evidence="4" type="ORF">PYCCODRAFT_1367524</name>
</gene>
<dbReference type="EMBL" id="KZ084105">
    <property type="protein sequence ID" value="OSD02453.1"/>
    <property type="molecule type" value="Genomic_DNA"/>
</dbReference>
<dbReference type="InterPro" id="IPR032675">
    <property type="entry name" value="LRR_dom_sf"/>
</dbReference>
<feature type="region of interest" description="Disordered" evidence="3">
    <location>
        <begin position="397"/>
        <end position="495"/>
    </location>
</feature>
<dbReference type="OrthoDB" id="7451790at2759"/>
<dbReference type="SMART" id="SM00369">
    <property type="entry name" value="LRR_TYP"/>
    <property type="match status" value="7"/>
</dbReference>
<dbReference type="GO" id="GO:0061499">
    <property type="term" value="C:outer plaque of mitotic spindle pole body"/>
    <property type="evidence" value="ECO:0007669"/>
    <property type="project" value="TreeGrafter"/>
</dbReference>
<dbReference type="PANTHER" id="PTHR47566">
    <property type="match status" value="1"/>
</dbReference>
<feature type="region of interest" description="Disordered" evidence="3">
    <location>
        <begin position="252"/>
        <end position="274"/>
    </location>
</feature>
<dbReference type="InterPro" id="IPR001611">
    <property type="entry name" value="Leu-rich_rpt"/>
</dbReference>
<feature type="compositionally biased region" description="Basic and acidic residues" evidence="3">
    <location>
        <begin position="346"/>
        <end position="358"/>
    </location>
</feature>
<keyword evidence="5" id="KW-1185">Reference proteome</keyword>
<feature type="region of interest" description="Disordered" evidence="3">
    <location>
        <begin position="342"/>
        <end position="374"/>
    </location>
</feature>
<dbReference type="STRING" id="1353009.A0A1Y2IP53"/>
<proteinExistence type="predicted"/>
<evidence type="ECO:0000256" key="1">
    <source>
        <dbReference type="ARBA" id="ARBA00022614"/>
    </source>
</evidence>